<feature type="region of interest" description="Disordered" evidence="1">
    <location>
        <begin position="93"/>
        <end position="115"/>
    </location>
</feature>
<accession>A0AAW2H7Y0</accession>
<dbReference type="EMBL" id="JARGDH010000006">
    <property type="protein sequence ID" value="KAL0265822.1"/>
    <property type="molecule type" value="Genomic_DNA"/>
</dbReference>
<organism evidence="2">
    <name type="scientific">Menopon gallinae</name>
    <name type="common">poultry shaft louse</name>
    <dbReference type="NCBI Taxonomy" id="328185"/>
    <lineage>
        <taxon>Eukaryota</taxon>
        <taxon>Metazoa</taxon>
        <taxon>Ecdysozoa</taxon>
        <taxon>Arthropoda</taxon>
        <taxon>Hexapoda</taxon>
        <taxon>Insecta</taxon>
        <taxon>Pterygota</taxon>
        <taxon>Neoptera</taxon>
        <taxon>Paraneoptera</taxon>
        <taxon>Psocodea</taxon>
        <taxon>Troctomorpha</taxon>
        <taxon>Phthiraptera</taxon>
        <taxon>Amblycera</taxon>
        <taxon>Menoponidae</taxon>
        <taxon>Menopon</taxon>
    </lineage>
</organism>
<gene>
    <name evidence="2" type="ORF">PYX00_011537</name>
</gene>
<feature type="compositionally biased region" description="Basic and acidic residues" evidence="1">
    <location>
        <begin position="99"/>
        <end position="115"/>
    </location>
</feature>
<evidence type="ECO:0000256" key="1">
    <source>
        <dbReference type="SAM" id="MobiDB-lite"/>
    </source>
</evidence>
<reference evidence="2" key="1">
    <citation type="journal article" date="2024" name="Gigascience">
        <title>Chromosome-level genome of the poultry shaft louse Menopon gallinae provides insight into the host-switching and adaptive evolution of parasitic lice.</title>
        <authorList>
            <person name="Xu Y."/>
            <person name="Ma L."/>
            <person name="Liu S."/>
            <person name="Liang Y."/>
            <person name="Liu Q."/>
            <person name="He Z."/>
            <person name="Tian L."/>
            <person name="Duan Y."/>
            <person name="Cai W."/>
            <person name="Li H."/>
            <person name="Song F."/>
        </authorList>
    </citation>
    <scope>NUCLEOTIDE SEQUENCE</scope>
    <source>
        <strain evidence="2">Cailab_2023a</strain>
    </source>
</reference>
<dbReference type="AlphaFoldDB" id="A0AAW2H7Y0"/>
<dbReference type="GO" id="GO:0003676">
    <property type="term" value="F:nucleic acid binding"/>
    <property type="evidence" value="ECO:0007669"/>
    <property type="project" value="InterPro"/>
</dbReference>
<name>A0AAW2H7Y0_9NEOP</name>
<dbReference type="Gene3D" id="3.30.420.10">
    <property type="entry name" value="Ribonuclease H-like superfamily/Ribonuclease H"/>
    <property type="match status" value="1"/>
</dbReference>
<evidence type="ECO:0000313" key="2">
    <source>
        <dbReference type="EMBL" id="KAL0265822.1"/>
    </source>
</evidence>
<sequence length="152" mass="17282">MEFCGKDFARWCLERGIRHRRVEVELHQSNGRVERAIGTLRKGLAKNRVGTLKEWVKRVVGAYNNTLHTAIGCTTREAWEEARDDVQLENSSLGNCEDIEPREPGSHGKGDEREVLKTGEVVKGFEGDSYLVCDDAERQVKKRHYDLKGVAE</sequence>
<comment type="caution">
    <text evidence="2">The sequence shown here is derived from an EMBL/GenBank/DDBJ whole genome shotgun (WGS) entry which is preliminary data.</text>
</comment>
<dbReference type="SUPFAM" id="SSF53098">
    <property type="entry name" value="Ribonuclease H-like"/>
    <property type="match status" value="1"/>
</dbReference>
<evidence type="ECO:0008006" key="3">
    <source>
        <dbReference type="Google" id="ProtNLM"/>
    </source>
</evidence>
<dbReference type="InterPro" id="IPR036397">
    <property type="entry name" value="RNaseH_sf"/>
</dbReference>
<proteinExistence type="predicted"/>
<protein>
    <recommendedName>
        <fullName evidence="3">Integrase catalytic domain-containing protein</fullName>
    </recommendedName>
</protein>
<dbReference type="InterPro" id="IPR012337">
    <property type="entry name" value="RNaseH-like_sf"/>
</dbReference>